<accession>A0A0T5Z8C2</accession>
<dbReference type="Proteomes" id="UP000051634">
    <property type="component" value="Unassembled WGS sequence"/>
</dbReference>
<gene>
    <name evidence="1" type="ORF">Ga0074115_15712</name>
    <name evidence="2" type="ORF">Ga0076813_14731</name>
</gene>
<reference evidence="3 4" key="1">
    <citation type="submission" date="2015-11" db="EMBL/GenBank/DDBJ databases">
        <title>The genome of Candidatus Endoriftia persephone in Ridgeia piscesae and population structure of the North Eastern Pacific vestimentiferan symbionts.</title>
        <authorList>
            <person name="Perez M."/>
            <person name="Juniper K.S."/>
        </authorList>
    </citation>
    <scope>NUCLEOTIDE SEQUENCE [LARGE SCALE GENOMIC DNA]</scope>
    <source>
        <strain evidence="2">Ind10</strain>
        <strain evidence="1">Ind11</strain>
    </source>
</reference>
<evidence type="ECO:0000313" key="4">
    <source>
        <dbReference type="Proteomes" id="UP000051634"/>
    </source>
</evidence>
<keyword evidence="4" id="KW-1185">Reference proteome</keyword>
<dbReference type="RefSeq" id="WP_232433151.1">
    <property type="nucleotide sequence ID" value="NZ_KQ556989.1"/>
</dbReference>
<proteinExistence type="predicted"/>
<organism evidence="2 3">
    <name type="scientific">endosymbiont of Ridgeia piscesae</name>
    <dbReference type="NCBI Taxonomy" id="54398"/>
    <lineage>
        <taxon>Bacteria</taxon>
        <taxon>Pseudomonadati</taxon>
        <taxon>Pseudomonadota</taxon>
        <taxon>Gammaproteobacteria</taxon>
        <taxon>sulfur-oxidizing symbionts</taxon>
    </lineage>
</organism>
<dbReference type="STRING" id="54398.Ga0074115_15712"/>
<dbReference type="InterPro" id="IPR022205">
    <property type="entry name" value="DUF3732"/>
</dbReference>
<dbReference type="AlphaFoldDB" id="A0A0T5Z8C2"/>
<comment type="caution">
    <text evidence="2">The sequence shown here is derived from an EMBL/GenBank/DDBJ whole genome shotgun (WGS) entry which is preliminary data.</text>
</comment>
<name>A0A0T5Z8C2_9GAMM</name>
<dbReference type="PATRIC" id="fig|54398.3.peg.3160"/>
<evidence type="ECO:0000313" key="2">
    <source>
        <dbReference type="EMBL" id="KRT59039.1"/>
    </source>
</evidence>
<protein>
    <recommendedName>
        <fullName evidence="5">DUF3732 domain-containing protein</fullName>
    </recommendedName>
</protein>
<dbReference type="Pfam" id="PF12532">
    <property type="entry name" value="DUF3732"/>
    <property type="match status" value="1"/>
</dbReference>
<evidence type="ECO:0000313" key="1">
    <source>
        <dbReference type="EMBL" id="KRT56582.1"/>
    </source>
</evidence>
<dbReference type="Proteomes" id="UP000051276">
    <property type="component" value="Unassembled WGS sequence"/>
</dbReference>
<evidence type="ECO:0000313" key="3">
    <source>
        <dbReference type="Proteomes" id="UP000051276"/>
    </source>
</evidence>
<evidence type="ECO:0008006" key="5">
    <source>
        <dbReference type="Google" id="ProtNLM"/>
    </source>
</evidence>
<dbReference type="EMBL" id="LMXI01000221">
    <property type="protein sequence ID" value="KRT59039.1"/>
    <property type="molecule type" value="Genomic_DNA"/>
</dbReference>
<sequence length="318" mass="36731">MQSIGLYKKLTPGTVCPICESEHEELKKAETIIYSSVAELNSKLEGVSRNKPRITSYLKTLEDEDRRLADNIRKTRDAMEVLRKEDVELATKAHLDDIRSRVVGRISLYLESVDWSDDTSSLQDKLNIIVPQIEQLEEQLDPTALKERLESQLSCVAEDMTRWARELGLEHSEHPIRLDVSNLTVVAETPHGRTPLYRMGSGENWVGYHLIAYLALAKWFIEQKRPVGRFIFFDQPTQVYFPSDQAVTGSLDEISDDEDREAVKRMFEWIFKVVSELSPELQVIITDHADIDEEWFQAAIADTKWRGNEALIPRHWYE</sequence>
<dbReference type="EMBL" id="LDXT01000040">
    <property type="protein sequence ID" value="KRT56582.1"/>
    <property type="molecule type" value="Genomic_DNA"/>
</dbReference>